<dbReference type="RefSeq" id="WP_019254522.1">
    <property type="nucleotide sequence ID" value="NZ_JALGJD010000027.1"/>
</dbReference>
<dbReference type="GO" id="GO:0004040">
    <property type="term" value="F:amidase activity"/>
    <property type="evidence" value="ECO:0007669"/>
    <property type="project" value="InterPro"/>
</dbReference>
<name>A0AAW9CJZ5_BURTH</name>
<dbReference type="Pfam" id="PF01832">
    <property type="entry name" value="Glucosaminidase"/>
    <property type="match status" value="1"/>
</dbReference>
<keyword evidence="1" id="KW-0378">Hydrolase</keyword>
<proteinExistence type="predicted"/>
<evidence type="ECO:0000256" key="1">
    <source>
        <dbReference type="ARBA" id="ARBA00022801"/>
    </source>
</evidence>
<evidence type="ECO:0000259" key="3">
    <source>
        <dbReference type="SMART" id="SM00047"/>
    </source>
</evidence>
<dbReference type="Gene3D" id="2.10.70.40">
    <property type="entry name" value="peptidoglycan hydrolase"/>
    <property type="match status" value="1"/>
</dbReference>
<feature type="domain" description="Mannosyl-glycoprotein endo-beta-N-acetylglucosamidase-like" evidence="3">
    <location>
        <begin position="79"/>
        <end position="237"/>
    </location>
</feature>
<dbReference type="InterPro" id="IPR002901">
    <property type="entry name" value="MGlyc_endo_b_GlcNAc-like_dom"/>
</dbReference>
<dbReference type="SMART" id="SM00047">
    <property type="entry name" value="LYZ2"/>
    <property type="match status" value="1"/>
</dbReference>
<feature type="region of interest" description="Disordered" evidence="2">
    <location>
        <begin position="242"/>
        <end position="264"/>
    </location>
</feature>
<comment type="caution">
    <text evidence="4">The sequence shown here is derived from an EMBL/GenBank/DDBJ whole genome shotgun (WGS) entry which is preliminary data.</text>
</comment>
<dbReference type="EMBL" id="QXCT01000001">
    <property type="protein sequence ID" value="MDW9250965.1"/>
    <property type="molecule type" value="Genomic_DNA"/>
</dbReference>
<dbReference type="Gene3D" id="1.10.530.10">
    <property type="match status" value="1"/>
</dbReference>
<dbReference type="PANTHER" id="PTHR33308:SF9">
    <property type="entry name" value="PEPTIDOGLYCAN HYDROLASE FLGJ"/>
    <property type="match status" value="1"/>
</dbReference>
<dbReference type="GO" id="GO:0071973">
    <property type="term" value="P:bacterial-type flagellum-dependent cell motility"/>
    <property type="evidence" value="ECO:0007669"/>
    <property type="project" value="TreeGrafter"/>
</dbReference>
<protein>
    <submittedName>
        <fullName evidence="4">Mannosyl-glycoendo-beta-N-acetylglucosaminidase family protein</fullName>
    </submittedName>
</protein>
<dbReference type="AlphaFoldDB" id="A0AAW9CJZ5"/>
<sequence length="264" mass="27559">MFIPDFDGRPSDWARAASARPGVSSWGAARGEFHAEFSRLQRDIAATIAQGFDASGDGGRVRIQGPTPFAGADALVRLLDGDSAHAAPDKAAFLERILPYAREAGEALSVSGDLVAAHAALESGWGRRPLTTGDGANTHNLFGIKAGANWAGRVADVLTTEYVGGESIKTVERFRAYPDYRSAFADYAALLRGSSRFREVVGTGDDAAAFASALARGGYATDPAYSSKLQRIAADVAASRAAAGGVSGTRPALAERSARQSPDR</sequence>
<dbReference type="InterPro" id="IPR051056">
    <property type="entry name" value="Glycosyl_Hydrolase_73"/>
</dbReference>
<dbReference type="PRINTS" id="PR01002">
    <property type="entry name" value="FLGFLGJ"/>
</dbReference>
<reference evidence="4" key="1">
    <citation type="submission" date="2018-08" db="EMBL/GenBank/DDBJ databases">
        <title>Identification of Burkholderia cepacia strains that express a Burkholderia pseudomallei-like capsular polysaccharide.</title>
        <authorList>
            <person name="Burtnick M.N."/>
            <person name="Vongsouvath M."/>
            <person name="Newton P."/>
            <person name="Wuthiekanun V."/>
            <person name="Limmathurotsakul D."/>
            <person name="Brett P.J."/>
            <person name="Chantratita N."/>
            <person name="Dance D.A."/>
        </authorList>
    </citation>
    <scope>NUCLEOTIDE SEQUENCE</scope>
    <source>
        <strain evidence="4">SBXCC001</strain>
    </source>
</reference>
<evidence type="ECO:0000256" key="2">
    <source>
        <dbReference type="SAM" id="MobiDB-lite"/>
    </source>
</evidence>
<evidence type="ECO:0000313" key="5">
    <source>
        <dbReference type="Proteomes" id="UP001272137"/>
    </source>
</evidence>
<gene>
    <name evidence="4" type="ORF">C7S16_5860</name>
</gene>
<dbReference type="Proteomes" id="UP001272137">
    <property type="component" value="Unassembled WGS sequence"/>
</dbReference>
<organism evidence="4 5">
    <name type="scientific">Burkholderia thailandensis</name>
    <dbReference type="NCBI Taxonomy" id="57975"/>
    <lineage>
        <taxon>Bacteria</taxon>
        <taxon>Pseudomonadati</taxon>
        <taxon>Pseudomonadota</taxon>
        <taxon>Betaproteobacteria</taxon>
        <taxon>Burkholderiales</taxon>
        <taxon>Burkholderiaceae</taxon>
        <taxon>Burkholderia</taxon>
        <taxon>pseudomallei group</taxon>
    </lineage>
</organism>
<evidence type="ECO:0000313" key="4">
    <source>
        <dbReference type="EMBL" id="MDW9250965.1"/>
    </source>
</evidence>
<dbReference type="PANTHER" id="PTHR33308">
    <property type="entry name" value="PEPTIDOGLYCAN HYDROLASE FLGJ"/>
    <property type="match status" value="1"/>
</dbReference>
<accession>A0AAW9CJZ5</accession>